<dbReference type="HOGENOM" id="CLU_065395_1_0_1"/>
<dbReference type="GO" id="GO:0047751">
    <property type="term" value="F:3-oxo-5-alpha-steroid 4-dehydrogenase (NADP+) activity"/>
    <property type="evidence" value="ECO:0007669"/>
    <property type="project" value="UniProtKB-EC"/>
</dbReference>
<accession>V3ZTF2</accession>
<dbReference type="InterPro" id="IPR039357">
    <property type="entry name" value="SRD5A/TECR"/>
</dbReference>
<dbReference type="InterPro" id="IPR001104">
    <property type="entry name" value="3-oxo-5_a-steroid_4-DH_C"/>
</dbReference>
<evidence type="ECO:0000256" key="14">
    <source>
        <dbReference type="ARBA" id="ARBA00037789"/>
    </source>
</evidence>
<evidence type="ECO:0000256" key="3">
    <source>
        <dbReference type="ARBA" id="ARBA00007742"/>
    </source>
</evidence>
<keyword evidence="10 18" id="KW-1133">Transmembrane helix</keyword>
<evidence type="ECO:0000256" key="15">
    <source>
        <dbReference type="ARBA" id="ARBA00048292"/>
    </source>
</evidence>
<evidence type="ECO:0000256" key="9">
    <source>
        <dbReference type="ARBA" id="ARBA00022928"/>
    </source>
</evidence>
<comment type="similarity">
    <text evidence="3 18">Belongs to the steroid 5-alpha reductase family.</text>
</comment>
<evidence type="ECO:0000256" key="5">
    <source>
        <dbReference type="ARBA" id="ARBA00022782"/>
    </source>
</evidence>
<proteinExistence type="inferred from homology"/>
<comment type="catalytic activity">
    <reaction evidence="18">
        <text>a 3-oxo-5alpha-steroid + NADP(+) = a 3-oxo-Delta(4)-steroid + NADPH + H(+)</text>
        <dbReference type="Rhea" id="RHEA:54384"/>
        <dbReference type="ChEBI" id="CHEBI:13601"/>
        <dbReference type="ChEBI" id="CHEBI:15378"/>
        <dbReference type="ChEBI" id="CHEBI:47909"/>
        <dbReference type="ChEBI" id="CHEBI:57783"/>
        <dbReference type="ChEBI" id="CHEBI:58349"/>
        <dbReference type="EC" id="1.3.1.22"/>
    </reaction>
</comment>
<name>V3ZTF2_LOTGI</name>
<keyword evidence="4 18" id="KW-0812">Transmembrane</keyword>
<dbReference type="InterPro" id="IPR016636">
    <property type="entry name" value="3-oxo-5-alpha-steroid_4-DH"/>
</dbReference>
<evidence type="ECO:0000256" key="4">
    <source>
        <dbReference type="ARBA" id="ARBA00022692"/>
    </source>
</evidence>
<keyword evidence="8" id="KW-0521">NADP</keyword>
<comment type="subcellular location">
    <subcellularLocation>
        <location evidence="2">Endoplasmic reticulum membrane</location>
        <topology evidence="2">Multi-pass membrane protein</topology>
    </subcellularLocation>
    <subcellularLocation>
        <location evidence="1">Microsome membrane</location>
        <topology evidence="1">Multi-pass membrane protein</topology>
    </subcellularLocation>
</comment>
<evidence type="ECO:0000256" key="17">
    <source>
        <dbReference type="ARBA" id="ARBA00049397"/>
    </source>
</evidence>
<dbReference type="GeneID" id="20245060"/>
<dbReference type="Gene3D" id="1.20.120.1630">
    <property type="match status" value="1"/>
</dbReference>
<evidence type="ECO:0000256" key="2">
    <source>
        <dbReference type="ARBA" id="ARBA00004477"/>
    </source>
</evidence>
<evidence type="ECO:0000256" key="16">
    <source>
        <dbReference type="ARBA" id="ARBA00049166"/>
    </source>
</evidence>
<dbReference type="OrthoDB" id="5788137at2759"/>
<evidence type="ECO:0000256" key="1">
    <source>
        <dbReference type="ARBA" id="ARBA00004154"/>
    </source>
</evidence>
<evidence type="ECO:0000256" key="8">
    <source>
        <dbReference type="ARBA" id="ARBA00022857"/>
    </source>
</evidence>
<evidence type="ECO:0000313" key="20">
    <source>
        <dbReference type="EMBL" id="ESO87652.1"/>
    </source>
</evidence>
<evidence type="ECO:0000256" key="6">
    <source>
        <dbReference type="ARBA" id="ARBA00022824"/>
    </source>
</evidence>
<dbReference type="PANTHER" id="PTHR10556">
    <property type="entry name" value="3-OXO-5-ALPHA-STEROID 4-DEHYDROGENASE"/>
    <property type="match status" value="1"/>
</dbReference>
<dbReference type="KEGG" id="lgi:LOTGIDRAFT_194080"/>
<feature type="transmembrane region" description="Helical" evidence="18">
    <location>
        <begin position="86"/>
        <end position="105"/>
    </location>
</feature>
<dbReference type="GO" id="GO:0005789">
    <property type="term" value="C:endoplasmic reticulum membrane"/>
    <property type="evidence" value="ECO:0007669"/>
    <property type="project" value="UniProtKB-SubCell"/>
</dbReference>
<keyword evidence="6" id="KW-0256">Endoplasmic reticulum</keyword>
<reference evidence="20 21" key="1">
    <citation type="journal article" date="2013" name="Nature">
        <title>Insights into bilaterian evolution from three spiralian genomes.</title>
        <authorList>
            <person name="Simakov O."/>
            <person name="Marletaz F."/>
            <person name="Cho S.J."/>
            <person name="Edsinger-Gonzales E."/>
            <person name="Havlak P."/>
            <person name="Hellsten U."/>
            <person name="Kuo D.H."/>
            <person name="Larsson T."/>
            <person name="Lv J."/>
            <person name="Arendt D."/>
            <person name="Savage R."/>
            <person name="Osoegawa K."/>
            <person name="de Jong P."/>
            <person name="Grimwood J."/>
            <person name="Chapman J.A."/>
            <person name="Shapiro H."/>
            <person name="Aerts A."/>
            <person name="Otillar R.P."/>
            <person name="Terry A.Y."/>
            <person name="Boore J.L."/>
            <person name="Grigoriev I.V."/>
            <person name="Lindberg D.R."/>
            <person name="Seaver E.C."/>
            <person name="Weisblat D.A."/>
            <person name="Putnam N.H."/>
            <person name="Rokhsar D.S."/>
        </authorList>
    </citation>
    <scope>NUCLEOTIDE SEQUENCE [LARGE SCALE GENOMIC DNA]</scope>
</reference>
<keyword evidence="12" id="KW-0443">Lipid metabolism</keyword>
<dbReference type="GO" id="GO:0030154">
    <property type="term" value="P:cell differentiation"/>
    <property type="evidence" value="ECO:0007669"/>
    <property type="project" value="UniProtKB-KW"/>
</dbReference>
<evidence type="ECO:0000256" key="11">
    <source>
        <dbReference type="ARBA" id="ARBA00023002"/>
    </source>
</evidence>
<protein>
    <recommendedName>
        <fullName evidence="18">3-oxo-5alpha-steroid 4-dehydrogenase (NADP(+))</fullName>
        <ecNumber evidence="18">1.3.1.22</ecNumber>
    </recommendedName>
</protein>
<dbReference type="Pfam" id="PF02544">
    <property type="entry name" value="Steroid_dh"/>
    <property type="match status" value="1"/>
</dbReference>
<evidence type="ECO:0000256" key="7">
    <source>
        <dbReference type="ARBA" id="ARBA00022848"/>
    </source>
</evidence>
<comment type="function">
    <text evidence="14">Converts testosterone into 5-alpha-dihydrotestosterone and progesterone or corticosterone into their corresponding 5-alpha-3-oxosteroids. It plays a central role in sexual differentiation and androgen physiology.</text>
</comment>
<evidence type="ECO:0000256" key="13">
    <source>
        <dbReference type="ARBA" id="ARBA00023136"/>
    </source>
</evidence>
<dbReference type="FunFam" id="1.20.120.1630:FF:000002">
    <property type="entry name" value="Steroid 5 alpha-reductase 1"/>
    <property type="match status" value="1"/>
</dbReference>
<dbReference type="EC" id="1.3.1.22" evidence="18"/>
<gene>
    <name evidence="20" type="ORF">LOTGIDRAFT_194080</name>
</gene>
<feature type="transmembrane region" description="Helical" evidence="18">
    <location>
        <begin position="117"/>
        <end position="136"/>
    </location>
</feature>
<evidence type="ECO:0000256" key="10">
    <source>
        <dbReference type="ARBA" id="ARBA00022989"/>
    </source>
</evidence>
<dbReference type="PIRSF" id="PIRSF015596">
    <property type="entry name" value="5_alpha-SR2"/>
    <property type="match status" value="1"/>
</dbReference>
<feature type="transmembrane region" description="Helical" evidence="18">
    <location>
        <begin position="202"/>
        <end position="228"/>
    </location>
</feature>
<evidence type="ECO:0000259" key="19">
    <source>
        <dbReference type="Pfam" id="PF02544"/>
    </source>
</evidence>
<dbReference type="Proteomes" id="UP000030746">
    <property type="component" value="Unassembled WGS sequence"/>
</dbReference>
<sequence length="258" mass="29753">MIRLLWKDDMKLLDYICYMYLVNSVFVVFMLTFVSAPYGRYSRGGWGFTINAKVAWFIQEVPSILIPIGIMLYTDCPKLQYTPNRILISLFSLHYIQRSLVYPFLIKGGKPTPLIPFLLALVFCTINGYLQFNYLAKYADYGNDWFSLRFIAGVMLFFTGMFINLQSDSILRNLRKPGETGYKIPKGGMFEYVSGANFLGEIIEWCGFALSVWASSAAVFACFTICNIGPRALQHHRWYQKKFDNYPAKRKALIPFIL</sequence>
<evidence type="ECO:0000256" key="18">
    <source>
        <dbReference type="PIRNR" id="PIRNR015596"/>
    </source>
</evidence>
<organism evidence="20 21">
    <name type="scientific">Lottia gigantea</name>
    <name type="common">Giant owl limpet</name>
    <dbReference type="NCBI Taxonomy" id="225164"/>
    <lineage>
        <taxon>Eukaryota</taxon>
        <taxon>Metazoa</taxon>
        <taxon>Spiralia</taxon>
        <taxon>Lophotrochozoa</taxon>
        <taxon>Mollusca</taxon>
        <taxon>Gastropoda</taxon>
        <taxon>Patellogastropoda</taxon>
        <taxon>Lottioidea</taxon>
        <taxon>Lottiidae</taxon>
        <taxon>Lottia</taxon>
    </lineage>
</organism>
<comment type="catalytic activity">
    <reaction evidence="16">
        <text>androst-4-ene-3,17-dione + NADPH + H(+) = 5alpha-androstan-3,17-dione + NADP(+)</text>
        <dbReference type="Rhea" id="RHEA:50816"/>
        <dbReference type="ChEBI" id="CHEBI:15378"/>
        <dbReference type="ChEBI" id="CHEBI:15994"/>
        <dbReference type="ChEBI" id="CHEBI:16422"/>
        <dbReference type="ChEBI" id="CHEBI:57783"/>
        <dbReference type="ChEBI" id="CHEBI:58349"/>
    </reaction>
    <physiologicalReaction direction="left-to-right" evidence="16">
        <dbReference type="Rhea" id="RHEA:50817"/>
    </physiologicalReaction>
</comment>
<dbReference type="OMA" id="PHYALEW"/>
<feature type="transmembrane region" description="Helical" evidence="18">
    <location>
        <begin position="12"/>
        <end position="34"/>
    </location>
</feature>
<keyword evidence="5" id="KW-0221">Differentiation</keyword>
<feature type="transmembrane region" description="Helical" evidence="18">
    <location>
        <begin position="148"/>
        <end position="165"/>
    </location>
</feature>
<keyword evidence="21" id="KW-1185">Reference proteome</keyword>
<comment type="catalytic activity">
    <reaction evidence="17">
        <text>17beta-hydroxy-5alpha-androstan-3-one + NADP(+) = testosterone + NADPH + H(+)</text>
        <dbReference type="Rhea" id="RHEA:50820"/>
        <dbReference type="ChEBI" id="CHEBI:15378"/>
        <dbReference type="ChEBI" id="CHEBI:16330"/>
        <dbReference type="ChEBI" id="CHEBI:17347"/>
        <dbReference type="ChEBI" id="CHEBI:57783"/>
        <dbReference type="ChEBI" id="CHEBI:58349"/>
        <dbReference type="EC" id="1.3.1.22"/>
    </reaction>
    <physiologicalReaction direction="right-to-left" evidence="17">
        <dbReference type="Rhea" id="RHEA:50822"/>
    </physiologicalReaction>
</comment>
<dbReference type="EMBL" id="KB202849">
    <property type="protein sequence ID" value="ESO87652.1"/>
    <property type="molecule type" value="Genomic_DNA"/>
</dbReference>
<comment type="catalytic activity">
    <reaction evidence="15">
        <text>5alpha-pregnane-3,20-dione + NADP(+) = progesterone + NADPH + H(+)</text>
        <dbReference type="Rhea" id="RHEA:21952"/>
        <dbReference type="ChEBI" id="CHEBI:15378"/>
        <dbReference type="ChEBI" id="CHEBI:17026"/>
        <dbReference type="ChEBI" id="CHEBI:28952"/>
        <dbReference type="ChEBI" id="CHEBI:57783"/>
        <dbReference type="ChEBI" id="CHEBI:58349"/>
        <dbReference type="EC" id="1.3.1.22"/>
    </reaction>
    <physiologicalReaction direction="right-to-left" evidence="15">
        <dbReference type="Rhea" id="RHEA:21954"/>
    </physiologicalReaction>
</comment>
<dbReference type="STRING" id="225164.V3ZTF2"/>
<keyword evidence="11" id="KW-0560">Oxidoreductase</keyword>
<dbReference type="GO" id="GO:0007548">
    <property type="term" value="P:sex differentiation"/>
    <property type="evidence" value="ECO:0007669"/>
    <property type="project" value="UniProtKB-KW"/>
</dbReference>
<dbReference type="RefSeq" id="XP_009061550.1">
    <property type="nucleotide sequence ID" value="XM_009063302.1"/>
</dbReference>
<keyword evidence="9" id="KW-0726">Sexual differentiation</keyword>
<dbReference type="AlphaFoldDB" id="V3ZTF2"/>
<dbReference type="PANTHER" id="PTHR10556:SF57">
    <property type="entry name" value="3-OXO-5-ALPHA-STEROID 4-DEHYDROGENASE 1"/>
    <property type="match status" value="1"/>
</dbReference>
<feature type="domain" description="3-oxo-5-alpha-steroid 4-dehydrogenase C-terminal" evidence="19">
    <location>
        <begin position="111"/>
        <end position="258"/>
    </location>
</feature>
<keyword evidence="13 18" id="KW-0472">Membrane</keyword>
<keyword evidence="7" id="KW-0492">Microsome</keyword>
<feature type="transmembrane region" description="Helical" evidence="18">
    <location>
        <begin position="54"/>
        <end position="74"/>
    </location>
</feature>
<dbReference type="PROSITE" id="PS50244">
    <property type="entry name" value="S5A_REDUCTASE"/>
    <property type="match status" value="1"/>
</dbReference>
<evidence type="ECO:0000256" key="12">
    <source>
        <dbReference type="ARBA" id="ARBA00023098"/>
    </source>
</evidence>
<dbReference type="CTD" id="20245060"/>
<evidence type="ECO:0000313" key="21">
    <source>
        <dbReference type="Proteomes" id="UP000030746"/>
    </source>
</evidence>
<dbReference type="GO" id="GO:0006702">
    <property type="term" value="P:androgen biosynthetic process"/>
    <property type="evidence" value="ECO:0007669"/>
    <property type="project" value="UniProtKB-ARBA"/>
</dbReference>